<evidence type="ECO:0000256" key="7">
    <source>
        <dbReference type="ARBA" id="ARBA00023128"/>
    </source>
</evidence>
<keyword evidence="8" id="KW-0472">Membrane</keyword>
<dbReference type="Pfam" id="PF00231">
    <property type="entry name" value="ATP-synt"/>
    <property type="match status" value="1"/>
</dbReference>
<dbReference type="AlphaFoldDB" id="A0A5J4Z9P3"/>
<dbReference type="NCBIfam" id="TIGR01146">
    <property type="entry name" value="ATPsyn_F1gamma"/>
    <property type="match status" value="1"/>
</dbReference>
<evidence type="ECO:0000256" key="11">
    <source>
        <dbReference type="RuleBase" id="RU004001"/>
    </source>
</evidence>
<dbReference type="EMBL" id="VRMN01000001">
    <property type="protein sequence ID" value="KAA8500045.1"/>
    <property type="molecule type" value="Genomic_DNA"/>
</dbReference>
<evidence type="ECO:0000256" key="9">
    <source>
        <dbReference type="ARBA" id="ARBA00023196"/>
    </source>
</evidence>
<dbReference type="PIRSF" id="PIRSF039089">
    <property type="entry name" value="ATP_synthase_gamma"/>
    <property type="match status" value="1"/>
</dbReference>
<evidence type="ECO:0000313" key="13">
    <source>
        <dbReference type="Proteomes" id="UP000324585"/>
    </source>
</evidence>
<evidence type="ECO:0000256" key="1">
    <source>
        <dbReference type="ARBA" id="ARBA00004637"/>
    </source>
</evidence>
<dbReference type="Proteomes" id="UP000324585">
    <property type="component" value="Unassembled WGS sequence"/>
</dbReference>
<evidence type="ECO:0000256" key="5">
    <source>
        <dbReference type="ARBA" id="ARBA00022792"/>
    </source>
</evidence>
<dbReference type="OrthoDB" id="239812at2759"/>
<reference evidence="13" key="1">
    <citation type="journal article" date="2019" name="Nat. Commun.">
        <title>Expansion of phycobilisome linker gene families in mesophilic red algae.</title>
        <authorList>
            <person name="Lee J."/>
            <person name="Kim D."/>
            <person name="Bhattacharya D."/>
            <person name="Yoon H.S."/>
        </authorList>
    </citation>
    <scope>NUCLEOTIDE SEQUENCE [LARGE SCALE GENOMIC DNA]</scope>
    <source>
        <strain evidence="13">CCMP 1328</strain>
    </source>
</reference>
<protein>
    <recommendedName>
        <fullName evidence="11">ATP synthase subunit gamma</fullName>
    </recommendedName>
</protein>
<accession>A0A5J4Z9P3</accession>
<gene>
    <name evidence="12" type="ORF">FVE85_7630</name>
</gene>
<dbReference type="Gene3D" id="1.10.287.80">
    <property type="entry name" value="ATP synthase, gamma subunit, helix hairpin domain"/>
    <property type="match status" value="1"/>
</dbReference>
<dbReference type="InterPro" id="IPR000131">
    <property type="entry name" value="ATP_synth_F1_gsu"/>
</dbReference>
<comment type="similarity">
    <text evidence="2 11">Belongs to the ATPase gamma chain family.</text>
</comment>
<sequence length="272" mass="29795">MRSVNSIGKITKAMKMVAAAKLKGVQRVQEKARPFGVGMDTFFSGMNALEVPPASDGAEKPKELLVAVNSDRGLCGGVNGNVVKMVMKQIDAKGQHEGLKILLVGDKGRDALTRRAGNHIITSFKDVFRAPITFDQASVIAEEIMKDEYNRITIVYNKFRSVISQEVTAGVVPGLEFMTSHAEVFDKYEFEAEVNSEEVLVDLFELKLASQLYAACLENGTSEQAARMSAMDNASRNARDMLGKLTLNYNRQRQANITQELGEIVAGSEALK</sequence>
<evidence type="ECO:0000313" key="12">
    <source>
        <dbReference type="EMBL" id="KAA8500045.1"/>
    </source>
</evidence>
<keyword evidence="5" id="KW-0999">Mitochondrion inner membrane</keyword>
<name>A0A5J4Z9P3_PORPP</name>
<evidence type="ECO:0000256" key="6">
    <source>
        <dbReference type="ARBA" id="ARBA00023065"/>
    </source>
</evidence>
<dbReference type="SUPFAM" id="SSF52943">
    <property type="entry name" value="ATP synthase (F1-ATPase), gamma subunit"/>
    <property type="match status" value="1"/>
</dbReference>
<organism evidence="12 13">
    <name type="scientific">Porphyridium purpureum</name>
    <name type="common">Red alga</name>
    <name type="synonym">Porphyridium cruentum</name>
    <dbReference type="NCBI Taxonomy" id="35688"/>
    <lineage>
        <taxon>Eukaryota</taxon>
        <taxon>Rhodophyta</taxon>
        <taxon>Bangiophyceae</taxon>
        <taxon>Porphyridiales</taxon>
        <taxon>Porphyridiaceae</taxon>
        <taxon>Porphyridium</taxon>
    </lineage>
</organism>
<proteinExistence type="inferred from homology"/>
<dbReference type="OMA" id="MQITSAM"/>
<keyword evidence="6 11" id="KW-0406">Ion transport</keyword>
<comment type="caution">
    <text evidence="12">The sequence shown here is derived from an EMBL/GenBank/DDBJ whole genome shotgun (WGS) entry which is preliminary data.</text>
</comment>
<keyword evidence="13" id="KW-1185">Reference proteome</keyword>
<dbReference type="PRINTS" id="PR00126">
    <property type="entry name" value="ATPASEGAMMA"/>
</dbReference>
<keyword evidence="3 11" id="KW-0813">Transport</keyword>
<dbReference type="FunFam" id="3.40.1380.10:FF:000003">
    <property type="entry name" value="ATP synthase subunit gamma"/>
    <property type="match status" value="1"/>
</dbReference>
<dbReference type="GO" id="GO:0046933">
    <property type="term" value="F:proton-transporting ATP synthase activity, rotational mechanism"/>
    <property type="evidence" value="ECO:0007669"/>
    <property type="project" value="InterPro"/>
</dbReference>
<keyword evidence="10 11" id="KW-0066">ATP synthesis</keyword>
<dbReference type="GO" id="GO:0045259">
    <property type="term" value="C:proton-transporting ATP synthase complex"/>
    <property type="evidence" value="ECO:0007669"/>
    <property type="project" value="UniProtKB-KW"/>
</dbReference>
<evidence type="ECO:0000256" key="2">
    <source>
        <dbReference type="ARBA" id="ARBA00007681"/>
    </source>
</evidence>
<dbReference type="GO" id="GO:0005743">
    <property type="term" value="C:mitochondrial inner membrane"/>
    <property type="evidence" value="ECO:0007669"/>
    <property type="project" value="UniProtKB-SubCell"/>
</dbReference>
<dbReference type="Gene3D" id="3.40.1380.10">
    <property type="match status" value="1"/>
</dbReference>
<evidence type="ECO:0000256" key="3">
    <source>
        <dbReference type="ARBA" id="ARBA00022448"/>
    </source>
</evidence>
<dbReference type="PANTHER" id="PTHR11693">
    <property type="entry name" value="ATP SYNTHASE GAMMA CHAIN"/>
    <property type="match status" value="1"/>
</dbReference>
<dbReference type="InterPro" id="IPR035968">
    <property type="entry name" value="ATP_synth_F1_ATPase_gsu"/>
</dbReference>
<keyword evidence="9 11" id="KW-0139">CF(1)</keyword>
<keyword evidence="4 11" id="KW-0375">Hydrogen ion transport</keyword>
<comment type="subunit">
    <text evidence="11">F-type ATPases have 2 components, CF(1) - the catalytic core - and CF(0) - the membrane proton channel. CF(1) and CF(0) have multiple subunits.</text>
</comment>
<dbReference type="CDD" id="cd12151">
    <property type="entry name" value="F1-ATPase_gamma"/>
    <property type="match status" value="1"/>
</dbReference>
<evidence type="ECO:0000256" key="8">
    <source>
        <dbReference type="ARBA" id="ARBA00023136"/>
    </source>
</evidence>
<keyword evidence="7" id="KW-0496">Mitochondrion</keyword>
<evidence type="ECO:0000256" key="4">
    <source>
        <dbReference type="ARBA" id="ARBA00022781"/>
    </source>
</evidence>
<comment type="subcellular location">
    <subcellularLocation>
        <location evidence="1">Mitochondrion inner membrane</location>
        <topology evidence="1">Peripheral membrane protein</topology>
    </subcellularLocation>
</comment>
<dbReference type="PANTHER" id="PTHR11693:SF22">
    <property type="entry name" value="ATP SYNTHASE SUBUNIT GAMMA, MITOCHONDRIAL"/>
    <property type="match status" value="1"/>
</dbReference>
<evidence type="ECO:0000256" key="10">
    <source>
        <dbReference type="ARBA" id="ARBA00023310"/>
    </source>
</evidence>